<organism evidence="4 5">
    <name type="scientific">Streptomyces caeruleatus</name>
    <dbReference type="NCBI Taxonomy" id="661399"/>
    <lineage>
        <taxon>Bacteria</taxon>
        <taxon>Bacillati</taxon>
        <taxon>Actinomycetota</taxon>
        <taxon>Actinomycetes</taxon>
        <taxon>Kitasatosporales</taxon>
        <taxon>Streptomycetaceae</taxon>
        <taxon>Streptomyces</taxon>
    </lineage>
</organism>
<dbReference type="PANTHER" id="PTHR43156:SF2">
    <property type="entry name" value="STAGE II SPORULATION PROTEIN E"/>
    <property type="match status" value="1"/>
</dbReference>
<dbReference type="Gene3D" id="3.30.450.40">
    <property type="match status" value="1"/>
</dbReference>
<dbReference type="SUPFAM" id="SSF81606">
    <property type="entry name" value="PP2C-like"/>
    <property type="match status" value="1"/>
</dbReference>
<dbReference type="GO" id="GO:0016791">
    <property type="term" value="F:phosphatase activity"/>
    <property type="evidence" value="ECO:0007669"/>
    <property type="project" value="TreeGrafter"/>
</dbReference>
<dbReference type="SUPFAM" id="SSF55781">
    <property type="entry name" value="GAF domain-like"/>
    <property type="match status" value="1"/>
</dbReference>
<protein>
    <recommendedName>
        <fullName evidence="6">PAS sensor protein</fullName>
    </recommendedName>
</protein>
<dbReference type="InterPro" id="IPR052016">
    <property type="entry name" value="Bact_Sigma-Reg"/>
</dbReference>
<dbReference type="InterPro" id="IPR003594">
    <property type="entry name" value="HATPase_dom"/>
</dbReference>
<evidence type="ECO:0000313" key="4">
    <source>
        <dbReference type="EMBL" id="KUN92541.1"/>
    </source>
</evidence>
<feature type="domain" description="GAF" evidence="2">
    <location>
        <begin position="17"/>
        <end position="170"/>
    </location>
</feature>
<evidence type="ECO:0000313" key="5">
    <source>
        <dbReference type="Proteomes" id="UP000053429"/>
    </source>
</evidence>
<dbReference type="FunFam" id="3.60.40.10:FF:000031">
    <property type="entry name" value="PAS sensor protein"/>
    <property type="match status" value="1"/>
</dbReference>
<dbReference type="Gene3D" id="3.30.565.10">
    <property type="entry name" value="Histidine kinase-like ATPase, C-terminal domain"/>
    <property type="match status" value="1"/>
</dbReference>
<accession>A0A101THP1</accession>
<dbReference type="InterPro" id="IPR036457">
    <property type="entry name" value="PPM-type-like_dom_sf"/>
</dbReference>
<comment type="caution">
    <text evidence="4">The sequence shown here is derived from an EMBL/GenBank/DDBJ whole genome shotgun (WGS) entry which is preliminary data.</text>
</comment>
<dbReference type="EMBL" id="LMWY01000058">
    <property type="protein sequence ID" value="KUN92541.1"/>
    <property type="molecule type" value="Genomic_DNA"/>
</dbReference>
<evidence type="ECO:0000259" key="2">
    <source>
        <dbReference type="SMART" id="SM00065"/>
    </source>
</evidence>
<dbReference type="InterPro" id="IPR003018">
    <property type="entry name" value="GAF"/>
</dbReference>
<dbReference type="STRING" id="661399.AQJ67_40430"/>
<reference evidence="4 5" key="1">
    <citation type="submission" date="2015-10" db="EMBL/GenBank/DDBJ databases">
        <title>Draft genome sequence of Streptomyces caeruleatus NRRL B-24802, type strain for the species Streptomyces caeruleatus.</title>
        <authorList>
            <person name="Ruckert C."/>
            <person name="Winkler A."/>
            <person name="Kalinowski J."/>
            <person name="Kampfer P."/>
            <person name="Glaeser S."/>
        </authorList>
    </citation>
    <scope>NUCLEOTIDE SEQUENCE [LARGE SCALE GENOMIC DNA]</scope>
    <source>
        <strain evidence="4 5">NRRL B-24802</strain>
    </source>
</reference>
<name>A0A101THP1_9ACTN</name>
<dbReference type="InterPro" id="IPR029016">
    <property type="entry name" value="GAF-like_dom_sf"/>
</dbReference>
<sequence>MARELTEVAVPRFADFVTVDLFDAVFQGEQPEPILPGRGAALHRAAHLSVYERAGEAALALGQSQVHPPSSPIIRSIATGRGELHALTDPEIVDWLADDQVRADRCRRYGAHSLITVPIRARGTVLGAVLFLRHAACPEPFSPEDLAFAEDLVARVALHVDNARRYARECGIALTLQRALLPPHPITHAAVQTAARYLPAGGEANVGGDWFDVIPLPGARVGLVVGDVVGHGINASATMGRLRTAVRTLADIDLSPDELLTHLDDIVTHAAYEREGENPESATASGDVGASCLYGIYDPVSRTLSIARAGHPAPVLAHPDGSTQVLDLPAGPPLGLGSLPFEATETTVPEGSLLTLFTDGHLQTRDHDIDERLDTLCHVLSRHEHSLEVLCDTVLNTLRTESPDDDIALLIARTRALGRDHVATWELPSDPAVVAEARRHVIACLTAWEMLESAFVTELVVSELVTNAIRYGADPIRLRLIKDQSLICEASDGSSTSPYLRRAGLSDEGGRGLLLVAEFTERWGTRHTRKGKIIWAEQRVASCAA</sequence>
<evidence type="ECO:0000256" key="1">
    <source>
        <dbReference type="ARBA" id="ARBA00022801"/>
    </source>
</evidence>
<dbReference type="InterPro" id="IPR036890">
    <property type="entry name" value="HATPase_C_sf"/>
</dbReference>
<gene>
    <name evidence="4" type="ORF">AQJ67_40430</name>
</gene>
<dbReference type="AlphaFoldDB" id="A0A101THP1"/>
<feature type="domain" description="PPM-type phosphatase" evidence="3">
    <location>
        <begin position="191"/>
        <end position="414"/>
    </location>
</feature>
<evidence type="ECO:0000259" key="3">
    <source>
        <dbReference type="SMART" id="SM00331"/>
    </source>
</evidence>
<dbReference type="Pfam" id="PF01590">
    <property type="entry name" value="GAF"/>
    <property type="match status" value="1"/>
</dbReference>
<dbReference type="Pfam" id="PF07228">
    <property type="entry name" value="SpoIIE"/>
    <property type="match status" value="1"/>
</dbReference>
<proteinExistence type="predicted"/>
<dbReference type="SMART" id="SM00331">
    <property type="entry name" value="PP2C_SIG"/>
    <property type="match status" value="1"/>
</dbReference>
<keyword evidence="5" id="KW-1185">Reference proteome</keyword>
<dbReference type="Proteomes" id="UP000053429">
    <property type="component" value="Unassembled WGS sequence"/>
</dbReference>
<dbReference type="SUPFAM" id="SSF55874">
    <property type="entry name" value="ATPase domain of HSP90 chaperone/DNA topoisomerase II/histidine kinase"/>
    <property type="match status" value="1"/>
</dbReference>
<dbReference type="Gene3D" id="3.60.40.10">
    <property type="entry name" value="PPM-type phosphatase domain"/>
    <property type="match status" value="1"/>
</dbReference>
<evidence type="ECO:0008006" key="6">
    <source>
        <dbReference type="Google" id="ProtNLM"/>
    </source>
</evidence>
<dbReference type="FunFam" id="3.30.565.10:FF:000028">
    <property type="entry name" value="PAS sensor protein"/>
    <property type="match status" value="1"/>
</dbReference>
<dbReference type="CDD" id="cd16936">
    <property type="entry name" value="HATPase_RsbW-like"/>
    <property type="match status" value="1"/>
</dbReference>
<dbReference type="InterPro" id="IPR001932">
    <property type="entry name" value="PPM-type_phosphatase-like_dom"/>
</dbReference>
<dbReference type="Pfam" id="PF13581">
    <property type="entry name" value="HATPase_c_2"/>
    <property type="match status" value="1"/>
</dbReference>
<dbReference type="SMART" id="SM00065">
    <property type="entry name" value="GAF"/>
    <property type="match status" value="1"/>
</dbReference>
<dbReference type="PANTHER" id="PTHR43156">
    <property type="entry name" value="STAGE II SPORULATION PROTEIN E-RELATED"/>
    <property type="match status" value="1"/>
</dbReference>
<keyword evidence="1" id="KW-0378">Hydrolase</keyword>